<dbReference type="OrthoDB" id="7011936at2"/>
<dbReference type="AlphaFoldDB" id="A0A2N8SNA3"/>
<proteinExistence type="predicted"/>
<dbReference type="Proteomes" id="UP000235897">
    <property type="component" value="Unassembled WGS sequence"/>
</dbReference>
<protein>
    <submittedName>
        <fullName evidence="1">Uncharacterized protein</fullName>
    </submittedName>
</protein>
<reference evidence="1 2" key="1">
    <citation type="submission" date="2018-01" db="EMBL/GenBank/DDBJ databases">
        <title>Denitrification phenotypes of diverse strains of Pseudomonas stutzeri.</title>
        <authorList>
            <person name="Milligan D.A."/>
            <person name="Bergaust L."/>
            <person name="Bakken L.R."/>
            <person name="Frostegard A."/>
        </authorList>
    </citation>
    <scope>NUCLEOTIDE SEQUENCE [LARGE SCALE GENOMIC DNA]</scope>
    <source>
        <strain evidence="1 2">28a3</strain>
    </source>
</reference>
<evidence type="ECO:0000313" key="2">
    <source>
        <dbReference type="Proteomes" id="UP000235897"/>
    </source>
</evidence>
<dbReference type="RefSeq" id="WP_021208484.1">
    <property type="nucleotide sequence ID" value="NZ_JAMOIG010000011.1"/>
</dbReference>
<gene>
    <name evidence="1" type="ORF">CXL00_17440</name>
</gene>
<organism evidence="1 2">
    <name type="scientific">Stutzerimonas stutzeri</name>
    <name type="common">Pseudomonas stutzeri</name>
    <dbReference type="NCBI Taxonomy" id="316"/>
    <lineage>
        <taxon>Bacteria</taxon>
        <taxon>Pseudomonadati</taxon>
        <taxon>Pseudomonadota</taxon>
        <taxon>Gammaproteobacteria</taxon>
        <taxon>Pseudomonadales</taxon>
        <taxon>Pseudomonadaceae</taxon>
        <taxon>Stutzerimonas</taxon>
    </lineage>
</organism>
<name>A0A2N8SNA3_STUST</name>
<comment type="caution">
    <text evidence="1">The sequence shown here is derived from an EMBL/GenBank/DDBJ whole genome shotgun (WGS) entry which is preliminary data.</text>
</comment>
<evidence type="ECO:0000313" key="1">
    <source>
        <dbReference type="EMBL" id="PNG03968.1"/>
    </source>
</evidence>
<sequence length="98" mass="10916">MKDYDVDALEEKLIRVAIEVFGYEKFAADTPMHEIRSKAEQAGMMFGRAFAAAVHSGPITAELAMEIRASEQRGKDRFLDAVNPLCGPGGELRRTWND</sequence>
<dbReference type="EMBL" id="POUW01000007">
    <property type="protein sequence ID" value="PNG03968.1"/>
    <property type="molecule type" value="Genomic_DNA"/>
</dbReference>
<accession>A0A2N8SNA3</accession>